<sequence length="369" mass="39921">MASIEIRNVTKKFGDLTVVDDVSMSIDDGELMVFVGPSGCGKSTTLRMVAGLETTTAGTIMIGDRDVTRLDPKDRNIAMVFQNYALYAHKSVYGNLAFGLRMRGASKAEIDKRVREAAATLGIDDLLERRPKQLSGGQRQRVALGRALVRDPDAFLLDEPLSNLDAKLRVRMREEIGSLHSRIGTSMIYVTHDQVEAMTLGNRIAVMKDGRLQQVGAPLEVYDNPANQFVASFIGSPEMNQVDARLEAAGSGLRLMGDGFAIDLSTARSAGLSAGADVVLGLRPEHLEVLPDGAEDGVEFRMRVDLVEPMGAQTLLLCREGGTSLRVLISRNDGISRGDRVAMRLGDGRYHLFDAASGTTLKSIGTKVI</sequence>
<dbReference type="InterPro" id="IPR003593">
    <property type="entry name" value="AAA+_ATPase"/>
</dbReference>
<dbReference type="Proteomes" id="UP000672602">
    <property type="component" value="Unassembled WGS sequence"/>
</dbReference>
<dbReference type="InterPro" id="IPR008995">
    <property type="entry name" value="Mo/tungstate-bd_C_term_dom"/>
</dbReference>
<evidence type="ECO:0000259" key="5">
    <source>
        <dbReference type="PROSITE" id="PS50893"/>
    </source>
</evidence>
<dbReference type="GO" id="GO:0016887">
    <property type="term" value="F:ATP hydrolysis activity"/>
    <property type="evidence" value="ECO:0007669"/>
    <property type="project" value="InterPro"/>
</dbReference>
<protein>
    <submittedName>
        <fullName evidence="6">sn-glycerol-3-phosphate ABC transporter ATP-binding protein UgpC</fullName>
    </submittedName>
</protein>
<dbReference type="Gene3D" id="2.40.50.140">
    <property type="entry name" value="Nucleic acid-binding proteins"/>
    <property type="match status" value="1"/>
</dbReference>
<dbReference type="Pfam" id="PF17912">
    <property type="entry name" value="OB_MalK"/>
    <property type="match status" value="1"/>
</dbReference>
<dbReference type="SUPFAM" id="SSF52540">
    <property type="entry name" value="P-loop containing nucleoside triphosphate hydrolases"/>
    <property type="match status" value="1"/>
</dbReference>
<dbReference type="GO" id="GO:0005524">
    <property type="term" value="F:ATP binding"/>
    <property type="evidence" value="ECO:0007669"/>
    <property type="project" value="UniProtKB-KW"/>
</dbReference>
<dbReference type="PROSITE" id="PS00211">
    <property type="entry name" value="ABC_TRANSPORTER_1"/>
    <property type="match status" value="1"/>
</dbReference>
<keyword evidence="7" id="KW-1185">Reference proteome</keyword>
<dbReference type="SMART" id="SM00382">
    <property type="entry name" value="AAA"/>
    <property type="match status" value="1"/>
</dbReference>
<dbReference type="PROSITE" id="PS50893">
    <property type="entry name" value="ABC_TRANSPORTER_2"/>
    <property type="match status" value="1"/>
</dbReference>
<dbReference type="InterPro" id="IPR040582">
    <property type="entry name" value="OB_MalK-like"/>
</dbReference>
<dbReference type="GO" id="GO:0140359">
    <property type="term" value="F:ABC-type transporter activity"/>
    <property type="evidence" value="ECO:0007669"/>
    <property type="project" value="InterPro"/>
</dbReference>
<name>A0A8J7S674_9PROT</name>
<dbReference type="CDD" id="cd03301">
    <property type="entry name" value="ABC_MalK_N"/>
    <property type="match status" value="1"/>
</dbReference>
<dbReference type="InterPro" id="IPR017871">
    <property type="entry name" value="ABC_transporter-like_CS"/>
</dbReference>
<dbReference type="Pfam" id="PF00005">
    <property type="entry name" value="ABC_tran"/>
    <property type="match status" value="1"/>
</dbReference>
<proteinExistence type="inferred from homology"/>
<dbReference type="Gene3D" id="2.40.50.100">
    <property type="match status" value="1"/>
</dbReference>
<accession>A0A8J7S674</accession>
<dbReference type="PANTHER" id="PTHR43875:SF1">
    <property type="entry name" value="OSMOPROTECTIVE COMPOUNDS UPTAKE ATP-BINDING PROTEIN GGTA"/>
    <property type="match status" value="1"/>
</dbReference>
<dbReference type="EMBL" id="JAGMWN010000004">
    <property type="protein sequence ID" value="MBP5857484.1"/>
    <property type="molecule type" value="Genomic_DNA"/>
</dbReference>
<organism evidence="6 7">
    <name type="scientific">Marivibrio halodurans</name>
    <dbReference type="NCBI Taxonomy" id="2039722"/>
    <lineage>
        <taxon>Bacteria</taxon>
        <taxon>Pseudomonadati</taxon>
        <taxon>Pseudomonadota</taxon>
        <taxon>Alphaproteobacteria</taxon>
        <taxon>Rhodospirillales</taxon>
        <taxon>Rhodospirillaceae</taxon>
        <taxon>Marivibrio</taxon>
    </lineage>
</organism>
<evidence type="ECO:0000313" key="6">
    <source>
        <dbReference type="EMBL" id="MBP5857484.1"/>
    </source>
</evidence>
<dbReference type="NCBIfam" id="NF008653">
    <property type="entry name" value="PRK11650.1"/>
    <property type="match status" value="1"/>
</dbReference>
<dbReference type="SUPFAM" id="SSF50331">
    <property type="entry name" value="MOP-like"/>
    <property type="match status" value="1"/>
</dbReference>
<dbReference type="PANTHER" id="PTHR43875">
    <property type="entry name" value="MALTODEXTRIN IMPORT ATP-BINDING PROTEIN MSMX"/>
    <property type="match status" value="1"/>
</dbReference>
<dbReference type="FunFam" id="3.40.50.300:FF:000042">
    <property type="entry name" value="Maltose/maltodextrin ABC transporter, ATP-binding protein"/>
    <property type="match status" value="1"/>
</dbReference>
<dbReference type="GO" id="GO:0008643">
    <property type="term" value="P:carbohydrate transport"/>
    <property type="evidence" value="ECO:0007669"/>
    <property type="project" value="InterPro"/>
</dbReference>
<evidence type="ECO:0000256" key="4">
    <source>
        <dbReference type="ARBA" id="ARBA00022840"/>
    </source>
</evidence>
<dbReference type="InterPro" id="IPR027417">
    <property type="entry name" value="P-loop_NTPase"/>
</dbReference>
<reference evidence="6" key="1">
    <citation type="submission" date="2021-04" db="EMBL/GenBank/DDBJ databases">
        <authorList>
            <person name="Zhang D.-C."/>
        </authorList>
    </citation>
    <scope>NUCLEOTIDE SEQUENCE</scope>
    <source>
        <strain evidence="6">CGMCC 1.15697</strain>
    </source>
</reference>
<feature type="domain" description="ABC transporter" evidence="5">
    <location>
        <begin position="4"/>
        <end position="234"/>
    </location>
</feature>
<dbReference type="GO" id="GO:0055052">
    <property type="term" value="C:ATP-binding cassette (ABC) transporter complex, substrate-binding subunit-containing"/>
    <property type="evidence" value="ECO:0007669"/>
    <property type="project" value="TreeGrafter"/>
</dbReference>
<evidence type="ECO:0000256" key="3">
    <source>
        <dbReference type="ARBA" id="ARBA00022741"/>
    </source>
</evidence>
<dbReference type="InterPro" id="IPR015855">
    <property type="entry name" value="ABC_transpr_MalK-like"/>
</dbReference>
<comment type="caution">
    <text evidence="6">The sequence shown here is derived from an EMBL/GenBank/DDBJ whole genome shotgun (WGS) entry which is preliminary data.</text>
</comment>
<dbReference type="InterPro" id="IPR003439">
    <property type="entry name" value="ABC_transporter-like_ATP-bd"/>
</dbReference>
<dbReference type="AlphaFoldDB" id="A0A8J7S674"/>
<keyword evidence="4 6" id="KW-0067">ATP-binding</keyword>
<keyword evidence="2" id="KW-0813">Transport</keyword>
<keyword evidence="3" id="KW-0547">Nucleotide-binding</keyword>
<dbReference type="InterPro" id="IPR012340">
    <property type="entry name" value="NA-bd_OB-fold"/>
</dbReference>
<evidence type="ECO:0000256" key="2">
    <source>
        <dbReference type="ARBA" id="ARBA00022448"/>
    </source>
</evidence>
<comment type="similarity">
    <text evidence="1">Belongs to the ABC transporter superfamily.</text>
</comment>
<gene>
    <name evidence="6" type="primary">ugpC</name>
    <name evidence="6" type="ORF">KAJ83_10730</name>
</gene>
<evidence type="ECO:0000256" key="1">
    <source>
        <dbReference type="ARBA" id="ARBA00005417"/>
    </source>
</evidence>
<evidence type="ECO:0000313" key="7">
    <source>
        <dbReference type="Proteomes" id="UP000672602"/>
    </source>
</evidence>
<dbReference type="InterPro" id="IPR047641">
    <property type="entry name" value="ABC_transpr_MalK/UgpC-like"/>
</dbReference>
<dbReference type="Gene3D" id="3.40.50.300">
    <property type="entry name" value="P-loop containing nucleotide triphosphate hydrolases"/>
    <property type="match status" value="1"/>
</dbReference>
<dbReference type="RefSeq" id="WP_210682066.1">
    <property type="nucleotide sequence ID" value="NZ_JAGMWN010000004.1"/>
</dbReference>